<evidence type="ECO:0008006" key="6">
    <source>
        <dbReference type="Google" id="ProtNLM"/>
    </source>
</evidence>
<evidence type="ECO:0000313" key="5">
    <source>
        <dbReference type="Proteomes" id="UP000484015"/>
    </source>
</evidence>
<gene>
    <name evidence="4" type="ORF">GM668_21320</name>
</gene>
<dbReference type="RefSeq" id="WP_155440969.1">
    <property type="nucleotide sequence ID" value="NZ_WNLA01000016.1"/>
</dbReference>
<proteinExistence type="inferred from homology"/>
<dbReference type="SUPFAM" id="SSF47188">
    <property type="entry name" value="Hemerythrin-like"/>
    <property type="match status" value="1"/>
</dbReference>
<dbReference type="NCBIfam" id="TIGR02481">
    <property type="entry name" value="hemeryth_dom"/>
    <property type="match status" value="1"/>
</dbReference>
<reference evidence="4 5" key="1">
    <citation type="submission" date="2019-11" db="EMBL/GenBank/DDBJ databases">
        <title>Type strains purchased from KCTC, JCM and DSMZ.</title>
        <authorList>
            <person name="Lu H."/>
        </authorList>
    </citation>
    <scope>NUCLEOTIDE SEQUENCE [LARGE SCALE GENOMIC DNA]</scope>
    <source>
        <strain evidence="4 5">KCTC 42409</strain>
    </source>
</reference>
<dbReference type="InterPro" id="IPR012827">
    <property type="entry name" value="Hemerythrin_metal-bd"/>
</dbReference>
<protein>
    <recommendedName>
        <fullName evidence="6">Hemerythrin-like domain-containing protein</fullName>
    </recommendedName>
</protein>
<evidence type="ECO:0000256" key="2">
    <source>
        <dbReference type="ARBA" id="ARBA00022723"/>
    </source>
</evidence>
<dbReference type="AlphaFoldDB" id="A0A6L6Q524"/>
<keyword evidence="2" id="KW-0479">Metal-binding</keyword>
<keyword evidence="3" id="KW-0408">Iron</keyword>
<organism evidence="4 5">
    <name type="scientific">Pseudoduganella ginsengisoli</name>
    <dbReference type="NCBI Taxonomy" id="1462440"/>
    <lineage>
        <taxon>Bacteria</taxon>
        <taxon>Pseudomonadati</taxon>
        <taxon>Pseudomonadota</taxon>
        <taxon>Betaproteobacteria</taxon>
        <taxon>Burkholderiales</taxon>
        <taxon>Oxalobacteraceae</taxon>
        <taxon>Telluria group</taxon>
        <taxon>Pseudoduganella</taxon>
    </lineage>
</organism>
<accession>A0A6L6Q524</accession>
<keyword evidence="5" id="KW-1185">Reference proteome</keyword>
<dbReference type="EMBL" id="WNLA01000016">
    <property type="protein sequence ID" value="MTW04616.1"/>
    <property type="molecule type" value="Genomic_DNA"/>
</dbReference>
<evidence type="ECO:0000256" key="3">
    <source>
        <dbReference type="ARBA" id="ARBA00023004"/>
    </source>
</evidence>
<dbReference type="OrthoDB" id="5296936at2"/>
<comment type="caution">
    <text evidence="4">The sequence shown here is derived from an EMBL/GenBank/DDBJ whole genome shotgun (WGS) entry which is preliminary data.</text>
</comment>
<name>A0A6L6Q524_9BURK</name>
<comment type="similarity">
    <text evidence="1">Belongs to the hemerythrin family.</text>
</comment>
<dbReference type="Proteomes" id="UP000484015">
    <property type="component" value="Unassembled WGS sequence"/>
</dbReference>
<dbReference type="InterPro" id="IPR035938">
    <property type="entry name" value="Hemerythrin-like_sf"/>
</dbReference>
<dbReference type="CDD" id="cd12107">
    <property type="entry name" value="Hemerythrin"/>
    <property type="match status" value="1"/>
</dbReference>
<evidence type="ECO:0000313" key="4">
    <source>
        <dbReference type="EMBL" id="MTW04616.1"/>
    </source>
</evidence>
<dbReference type="Gene3D" id="1.20.120.50">
    <property type="entry name" value="Hemerythrin-like"/>
    <property type="match status" value="1"/>
</dbReference>
<sequence length="136" mass="15046">MEQQCLPADMVLGEPTLDTAHGKTFAALVNTLALPEDQFMAAYGDVVDGIETDFRYEEQLMESFQCPDAALHRAQHARMLAGLHHAESALMQGDADPAHRALRALVDWLPFHIVTQDRHLLRMVRQGNGAAPVPAY</sequence>
<dbReference type="GO" id="GO:0046872">
    <property type="term" value="F:metal ion binding"/>
    <property type="evidence" value="ECO:0007669"/>
    <property type="project" value="UniProtKB-KW"/>
</dbReference>
<evidence type="ECO:0000256" key="1">
    <source>
        <dbReference type="ARBA" id="ARBA00010587"/>
    </source>
</evidence>